<keyword evidence="1" id="KW-1133">Transmembrane helix</keyword>
<evidence type="ECO:0000313" key="3">
    <source>
        <dbReference type="Proteomes" id="UP000230136"/>
    </source>
</evidence>
<gene>
    <name evidence="2" type="ORF">CO073_03005</name>
</gene>
<keyword evidence="1" id="KW-0812">Transmembrane</keyword>
<reference evidence="3" key="1">
    <citation type="submission" date="2017-09" db="EMBL/GenBank/DDBJ databases">
        <title>Depth-based differentiation of microbial function through sediment-hosted aquifers and enrichment of novel symbionts in the deep terrestrial subsurface.</title>
        <authorList>
            <person name="Probst A.J."/>
            <person name="Ladd B."/>
            <person name="Jarett J.K."/>
            <person name="Geller-Mcgrath D.E."/>
            <person name="Sieber C.M.K."/>
            <person name="Emerson J.B."/>
            <person name="Anantharaman K."/>
            <person name="Thomas B.C."/>
            <person name="Malmstrom R."/>
            <person name="Stieglmeier M."/>
            <person name="Klingl A."/>
            <person name="Woyke T."/>
            <person name="Ryan C.M."/>
            <person name="Banfield J.F."/>
        </authorList>
    </citation>
    <scope>NUCLEOTIDE SEQUENCE [LARGE SCALE GENOMIC DNA]</scope>
</reference>
<sequence>TLRKLHFLLLVEIALLNLLILPLSVGKIKQMYGDYNMTASYFYIVGILLLITNIFIKYVKPYIEKYHSNNKKLKTICSTIDLNISPKKIFDLEKDRCLSFVFYYSIFILFCYPILLLVNKLIIYSINIYKIIKPKILNLYAE</sequence>
<name>A0A2M8DQX5_9BACT</name>
<organism evidence="2 3">
    <name type="scientific">Candidatus Komeilibacteria bacterium CG_4_9_14_0_8_um_filter_36_9</name>
    <dbReference type="NCBI Taxonomy" id="1974473"/>
    <lineage>
        <taxon>Bacteria</taxon>
        <taxon>Candidatus Komeiliibacteriota</taxon>
    </lineage>
</organism>
<comment type="caution">
    <text evidence="2">The sequence shown here is derived from an EMBL/GenBank/DDBJ whole genome shotgun (WGS) entry which is preliminary data.</text>
</comment>
<keyword evidence="1" id="KW-0472">Membrane</keyword>
<evidence type="ECO:0000313" key="2">
    <source>
        <dbReference type="EMBL" id="PJC01740.1"/>
    </source>
</evidence>
<protein>
    <submittedName>
        <fullName evidence="2">Uncharacterized protein</fullName>
    </submittedName>
</protein>
<dbReference type="AlphaFoldDB" id="A0A2M8DQX5"/>
<feature type="transmembrane region" description="Helical" evidence="1">
    <location>
        <begin position="38"/>
        <end position="56"/>
    </location>
</feature>
<proteinExistence type="predicted"/>
<feature type="transmembrane region" description="Helical" evidence="1">
    <location>
        <begin position="101"/>
        <end position="123"/>
    </location>
</feature>
<feature type="non-terminal residue" evidence="2">
    <location>
        <position position="1"/>
    </location>
</feature>
<dbReference type="EMBL" id="PFSY01000136">
    <property type="protein sequence ID" value="PJC01740.1"/>
    <property type="molecule type" value="Genomic_DNA"/>
</dbReference>
<accession>A0A2M8DQX5</accession>
<evidence type="ECO:0000256" key="1">
    <source>
        <dbReference type="SAM" id="Phobius"/>
    </source>
</evidence>
<dbReference type="Proteomes" id="UP000230136">
    <property type="component" value="Unassembled WGS sequence"/>
</dbReference>
<feature type="transmembrane region" description="Helical" evidence="1">
    <location>
        <begin position="6"/>
        <end position="26"/>
    </location>
</feature>